<dbReference type="InterPro" id="IPR010448">
    <property type="entry name" value="Torsin"/>
</dbReference>
<dbReference type="InterPro" id="IPR017378">
    <property type="entry name" value="Torsin_1/2"/>
</dbReference>
<feature type="chain" id="PRO_5043831839" description="Torsin" evidence="8">
    <location>
        <begin position="22"/>
        <end position="329"/>
    </location>
</feature>
<protein>
    <recommendedName>
        <fullName evidence="6">Torsin</fullName>
    </recommendedName>
</protein>
<reference evidence="10" key="1">
    <citation type="submission" date="2020-10" db="EMBL/GenBank/DDBJ databases">
        <title>Chromosome-scale genome assembly of the Allis shad, Alosa alosa.</title>
        <authorList>
            <person name="Margot Z."/>
            <person name="Christophe K."/>
            <person name="Cabau C."/>
            <person name="Louis A."/>
            <person name="Berthelot C."/>
            <person name="Parey E."/>
            <person name="Roest Crollius H."/>
            <person name="Montfort J."/>
            <person name="Robinson-Rechavi M."/>
            <person name="Bucao C."/>
            <person name="Bouchez O."/>
            <person name="Gislard M."/>
            <person name="Lluch J."/>
            <person name="Milhes M."/>
            <person name="Lampietro C."/>
            <person name="Lopez Roques C."/>
            <person name="Donnadieu C."/>
            <person name="Braasch I."/>
            <person name="Desvignes T."/>
            <person name="Postlethwait J."/>
            <person name="Bobe J."/>
            <person name="Guiguen Y."/>
        </authorList>
    </citation>
    <scope>NUCLEOTIDE SEQUENCE</scope>
    <source>
        <strain evidence="10">M-15738</strain>
        <tissue evidence="10">Blood</tissue>
    </source>
</reference>
<dbReference type="InterPro" id="IPR027417">
    <property type="entry name" value="P-loop_NTPase"/>
</dbReference>
<evidence type="ECO:0000256" key="6">
    <source>
        <dbReference type="PIRNR" id="PIRNR038079"/>
    </source>
</evidence>
<dbReference type="FunFam" id="3.40.50.300:FF:001719">
    <property type="entry name" value="Torsin"/>
    <property type="match status" value="1"/>
</dbReference>
<evidence type="ECO:0000256" key="2">
    <source>
        <dbReference type="ARBA" id="ARBA00006235"/>
    </source>
</evidence>
<feature type="binding site" evidence="7">
    <location>
        <begin position="101"/>
        <end position="108"/>
    </location>
    <ligand>
        <name>ATP</name>
        <dbReference type="ChEBI" id="CHEBI:30616"/>
    </ligand>
</feature>
<dbReference type="PANTHER" id="PTHR10760">
    <property type="entry name" value="TORSIN"/>
    <property type="match status" value="1"/>
</dbReference>
<keyword evidence="7" id="KW-0067">ATP-binding</keyword>
<dbReference type="GO" id="GO:0019894">
    <property type="term" value="F:kinesin binding"/>
    <property type="evidence" value="ECO:0007669"/>
    <property type="project" value="TreeGrafter"/>
</dbReference>
<evidence type="ECO:0000256" key="4">
    <source>
        <dbReference type="ARBA" id="ARBA00022824"/>
    </source>
</evidence>
<gene>
    <name evidence="10" type="ORF">AALO_G00258020</name>
</gene>
<dbReference type="EMBL" id="JADWDJ010000020">
    <property type="protein sequence ID" value="KAG5264787.1"/>
    <property type="molecule type" value="Genomic_DNA"/>
</dbReference>
<dbReference type="GO" id="GO:0005788">
    <property type="term" value="C:endoplasmic reticulum lumen"/>
    <property type="evidence" value="ECO:0007669"/>
    <property type="project" value="UniProtKB-SubCell"/>
</dbReference>
<dbReference type="PANTHER" id="PTHR10760:SF14">
    <property type="entry name" value="TORSIN-1B"/>
    <property type="match status" value="1"/>
</dbReference>
<comment type="caution">
    <text evidence="10">The sequence shown here is derived from an EMBL/GenBank/DDBJ whole genome shotgun (WGS) entry which is preliminary data.</text>
</comment>
<keyword evidence="4 6" id="KW-0256">Endoplasmic reticulum</keyword>
<evidence type="ECO:0000256" key="7">
    <source>
        <dbReference type="PIRSR" id="PIRSR038079-1"/>
    </source>
</evidence>
<comment type="subcellular location">
    <subcellularLocation>
        <location evidence="1 6">Endoplasmic reticulum lumen</location>
    </subcellularLocation>
</comment>
<name>A0AAV6FUF6_9TELE</name>
<evidence type="ECO:0000256" key="3">
    <source>
        <dbReference type="ARBA" id="ARBA00022729"/>
    </source>
</evidence>
<dbReference type="GO" id="GO:0071763">
    <property type="term" value="P:nuclear membrane organization"/>
    <property type="evidence" value="ECO:0007669"/>
    <property type="project" value="TreeGrafter"/>
</dbReference>
<dbReference type="AlphaFoldDB" id="A0AAV6FUF6"/>
<dbReference type="Pfam" id="PF21376">
    <property type="entry name" value="TOR1A_C"/>
    <property type="match status" value="1"/>
</dbReference>
<feature type="signal peptide" evidence="8">
    <location>
        <begin position="1"/>
        <end position="21"/>
    </location>
</feature>
<dbReference type="Pfam" id="PF06309">
    <property type="entry name" value="Torsin"/>
    <property type="match status" value="1"/>
</dbReference>
<dbReference type="SUPFAM" id="SSF52540">
    <property type="entry name" value="P-loop containing nucleoside triphosphate hydrolases"/>
    <property type="match status" value="1"/>
</dbReference>
<dbReference type="GO" id="GO:0005635">
    <property type="term" value="C:nuclear envelope"/>
    <property type="evidence" value="ECO:0007669"/>
    <property type="project" value="TreeGrafter"/>
</dbReference>
<dbReference type="Proteomes" id="UP000823561">
    <property type="component" value="Chromosome 20"/>
</dbReference>
<dbReference type="PIRSF" id="PIRSF038079">
    <property type="entry name" value="Torsin_2A"/>
    <property type="match status" value="1"/>
</dbReference>
<dbReference type="GO" id="GO:0016887">
    <property type="term" value="F:ATP hydrolysis activity"/>
    <property type="evidence" value="ECO:0007669"/>
    <property type="project" value="InterPro"/>
</dbReference>
<comment type="similarity">
    <text evidence="2 6">Belongs to the ClpA/ClpB family. Torsin subfamily.</text>
</comment>
<evidence type="ECO:0000313" key="11">
    <source>
        <dbReference type="Proteomes" id="UP000823561"/>
    </source>
</evidence>
<dbReference type="GO" id="GO:0034504">
    <property type="term" value="P:protein localization to nucleus"/>
    <property type="evidence" value="ECO:0007669"/>
    <property type="project" value="TreeGrafter"/>
</dbReference>
<evidence type="ECO:0000256" key="8">
    <source>
        <dbReference type="SAM" id="SignalP"/>
    </source>
</evidence>
<evidence type="ECO:0000313" key="10">
    <source>
        <dbReference type="EMBL" id="KAG5264787.1"/>
    </source>
</evidence>
<dbReference type="InterPro" id="IPR049337">
    <property type="entry name" value="TOR1A_C"/>
</dbReference>
<organism evidence="10 11">
    <name type="scientific">Alosa alosa</name>
    <name type="common">allis shad</name>
    <dbReference type="NCBI Taxonomy" id="278164"/>
    <lineage>
        <taxon>Eukaryota</taxon>
        <taxon>Metazoa</taxon>
        <taxon>Chordata</taxon>
        <taxon>Craniata</taxon>
        <taxon>Vertebrata</taxon>
        <taxon>Euteleostomi</taxon>
        <taxon>Actinopterygii</taxon>
        <taxon>Neopterygii</taxon>
        <taxon>Teleostei</taxon>
        <taxon>Clupei</taxon>
        <taxon>Clupeiformes</taxon>
        <taxon>Clupeoidei</taxon>
        <taxon>Clupeidae</taxon>
        <taxon>Alosa</taxon>
    </lineage>
</organism>
<sequence>MKLRSALWLFLNAIMIAKVKPINFPKSYTCQLSSSLTGLPFYTPRECCGPRWISYNKTSLEMALSSKLFGQHLASPIILKTVTRHMENPNSETPLVLSLHGLTGTGKSFVSRLIAESIYHNGMRSKFVHLFITTEHFPHKAHLETYKDQLKQWVKGNVSECPSSMFIFDEMDKMQTDLIDSIKPYLDYHGTIDGVSYGQAIFIFLSNSGGMEIAKKALDFWKTGRKREEINLMDLEKDLTLSVFNNEKNGLWRSSVISEKLVDFYVPFLPLEHKHLVQCGLAEMAARGMKPDQGVVERMAKEYSFFPDEERIFSNQGCKMVSKRLDFYL</sequence>
<evidence type="ECO:0000256" key="1">
    <source>
        <dbReference type="ARBA" id="ARBA00004319"/>
    </source>
</evidence>
<keyword evidence="3 8" id="KW-0732">Signal</keyword>
<keyword evidence="11" id="KW-1185">Reference proteome</keyword>
<proteinExistence type="inferred from homology"/>
<evidence type="ECO:0000259" key="9">
    <source>
        <dbReference type="Pfam" id="PF21376"/>
    </source>
</evidence>
<dbReference type="GO" id="GO:0005524">
    <property type="term" value="F:ATP binding"/>
    <property type="evidence" value="ECO:0007669"/>
    <property type="project" value="UniProtKB-KW"/>
</dbReference>
<accession>A0AAV6FUF6</accession>
<dbReference type="Gene3D" id="3.40.50.300">
    <property type="entry name" value="P-loop containing nucleotide triphosphate hydrolases"/>
    <property type="match status" value="1"/>
</dbReference>
<keyword evidence="7" id="KW-0547">Nucleotide-binding</keyword>
<feature type="domain" description="Torsin-1A C-terminal" evidence="9">
    <location>
        <begin position="271"/>
        <end position="328"/>
    </location>
</feature>
<evidence type="ECO:0000256" key="5">
    <source>
        <dbReference type="ARBA" id="ARBA00023180"/>
    </source>
</evidence>
<keyword evidence="5" id="KW-0325">Glycoprotein</keyword>